<evidence type="ECO:0000313" key="1">
    <source>
        <dbReference type="EMBL" id="GAA5808416.1"/>
    </source>
</evidence>
<comment type="caution">
    <text evidence="1">The sequence shown here is derived from an EMBL/GenBank/DDBJ whole genome shotgun (WGS) entry which is preliminary data.</text>
</comment>
<evidence type="ECO:0000313" key="2">
    <source>
        <dbReference type="Proteomes" id="UP001473302"/>
    </source>
</evidence>
<dbReference type="EMBL" id="BAABUK010000003">
    <property type="protein sequence ID" value="GAA5808416.1"/>
    <property type="molecule type" value="Genomic_DNA"/>
</dbReference>
<reference evidence="1 2" key="1">
    <citation type="submission" date="2024-04" db="EMBL/GenBank/DDBJ databases">
        <title>genome sequences of Mucor flavus KT1a and Helicostylum pulchrum KT1b strains isolated from the surface of a dry-aged beef.</title>
        <authorList>
            <person name="Toyotome T."/>
            <person name="Hosono M."/>
            <person name="Torimaru M."/>
            <person name="Fukuda K."/>
            <person name="Mikami N."/>
        </authorList>
    </citation>
    <scope>NUCLEOTIDE SEQUENCE [LARGE SCALE GENOMIC DNA]</scope>
    <source>
        <strain evidence="1 2">KT1a</strain>
    </source>
</reference>
<proteinExistence type="predicted"/>
<name>A0ABP9YNI2_9FUNG</name>
<sequence length="112" mass="12617">MDKMPLSSKELMKTLARNISYSVTHTFTYGAFAAASYIFPEKTSSSANEYKDAFDTDVLSRATCIDEDGNKYPPEIPLDDSWGIIDYKSLSVVFKNTNPPPKPPRRAMKLRD</sequence>
<organism evidence="1 2">
    <name type="scientific">Mucor flavus</name>
    <dbReference type="NCBI Taxonomy" id="439312"/>
    <lineage>
        <taxon>Eukaryota</taxon>
        <taxon>Fungi</taxon>
        <taxon>Fungi incertae sedis</taxon>
        <taxon>Mucoromycota</taxon>
        <taxon>Mucoromycotina</taxon>
        <taxon>Mucoromycetes</taxon>
        <taxon>Mucorales</taxon>
        <taxon>Mucorineae</taxon>
        <taxon>Mucoraceae</taxon>
        <taxon>Mucor</taxon>
    </lineage>
</organism>
<gene>
    <name evidence="1" type="ORF">MFLAVUS_001807</name>
</gene>
<keyword evidence="2" id="KW-1185">Reference proteome</keyword>
<dbReference type="Proteomes" id="UP001473302">
    <property type="component" value="Unassembled WGS sequence"/>
</dbReference>
<accession>A0ABP9YNI2</accession>
<protein>
    <submittedName>
        <fullName evidence="1">Uncharacterized protein</fullName>
    </submittedName>
</protein>